<evidence type="ECO:0000256" key="1">
    <source>
        <dbReference type="SAM" id="MobiDB-lite"/>
    </source>
</evidence>
<keyword evidence="3" id="KW-1185">Reference proteome</keyword>
<dbReference type="AlphaFoldDB" id="A0A9D4Z796"/>
<dbReference type="Proteomes" id="UP000886520">
    <property type="component" value="Chromosome 21"/>
</dbReference>
<name>A0A9D4Z796_ADICA</name>
<protein>
    <submittedName>
        <fullName evidence="2">Uncharacterized protein</fullName>
    </submittedName>
</protein>
<organism evidence="2 3">
    <name type="scientific">Adiantum capillus-veneris</name>
    <name type="common">Maidenhair fern</name>
    <dbReference type="NCBI Taxonomy" id="13818"/>
    <lineage>
        <taxon>Eukaryota</taxon>
        <taxon>Viridiplantae</taxon>
        <taxon>Streptophyta</taxon>
        <taxon>Embryophyta</taxon>
        <taxon>Tracheophyta</taxon>
        <taxon>Polypodiopsida</taxon>
        <taxon>Polypodiidae</taxon>
        <taxon>Polypodiales</taxon>
        <taxon>Pteridineae</taxon>
        <taxon>Pteridaceae</taxon>
        <taxon>Vittarioideae</taxon>
        <taxon>Adiantum</taxon>
    </lineage>
</organism>
<accession>A0A9D4Z796</accession>
<comment type="caution">
    <text evidence="2">The sequence shown here is derived from an EMBL/GenBank/DDBJ whole genome shotgun (WGS) entry which is preliminary data.</text>
</comment>
<feature type="region of interest" description="Disordered" evidence="1">
    <location>
        <begin position="55"/>
        <end position="83"/>
    </location>
</feature>
<feature type="region of interest" description="Disordered" evidence="1">
    <location>
        <begin position="127"/>
        <end position="151"/>
    </location>
</feature>
<gene>
    <name evidence="2" type="ORF">GOP47_0022157</name>
</gene>
<sequence>MGATSPTIPITKSEVHIPRTTKAYLEPNEALIVEPGEAKRIDTLHCIRGDSELHHHSKEIHADHHAGARPNRAKTSDRKLFGKPSTIFKQIMPSRGPSPSPATHDAVKGAHLPHIFLCRASSKAITFRPPLPSKGEVRGRPLPWQENQAAT</sequence>
<proteinExistence type="predicted"/>
<evidence type="ECO:0000313" key="3">
    <source>
        <dbReference type="Proteomes" id="UP000886520"/>
    </source>
</evidence>
<dbReference type="EMBL" id="JABFUD020000021">
    <property type="protein sequence ID" value="KAI5063610.1"/>
    <property type="molecule type" value="Genomic_DNA"/>
</dbReference>
<feature type="compositionally biased region" description="Basic and acidic residues" evidence="1">
    <location>
        <begin position="55"/>
        <end position="66"/>
    </location>
</feature>
<reference evidence="2" key="1">
    <citation type="submission" date="2021-01" db="EMBL/GenBank/DDBJ databases">
        <title>Adiantum capillus-veneris genome.</title>
        <authorList>
            <person name="Fang Y."/>
            <person name="Liao Q."/>
        </authorList>
    </citation>
    <scope>NUCLEOTIDE SEQUENCE</scope>
    <source>
        <strain evidence="2">H3</strain>
        <tissue evidence="2">Leaf</tissue>
    </source>
</reference>
<evidence type="ECO:0000313" key="2">
    <source>
        <dbReference type="EMBL" id="KAI5063610.1"/>
    </source>
</evidence>